<keyword evidence="1" id="KW-1133">Transmembrane helix</keyword>
<keyword evidence="1" id="KW-0472">Membrane</keyword>
<dbReference type="EMBL" id="CP058561">
    <property type="protein sequence ID" value="QUH29654.1"/>
    <property type="molecule type" value="Genomic_DNA"/>
</dbReference>
<dbReference type="KEGG" id="vgu:HYG85_12350"/>
<reference evidence="2 3" key="1">
    <citation type="submission" date="2020-07" db="EMBL/GenBank/DDBJ databases">
        <title>Vallitalea guaymasensis genome.</title>
        <authorList>
            <person name="Postec A."/>
        </authorList>
    </citation>
    <scope>NUCLEOTIDE SEQUENCE [LARGE SCALE GENOMIC DNA]</scope>
    <source>
        <strain evidence="2 3">Ra1766G1</strain>
    </source>
</reference>
<keyword evidence="3" id="KW-1185">Reference proteome</keyword>
<evidence type="ECO:0000313" key="3">
    <source>
        <dbReference type="Proteomes" id="UP000677305"/>
    </source>
</evidence>
<dbReference type="AlphaFoldDB" id="A0A8J8MB01"/>
<proteinExistence type="predicted"/>
<sequence length="66" mass="7208">MKRILQKLTNTKTVLGIASAVILILTNLGLQVDNEQIMTIVKALCTIGILLGIMNDGGMKTTEWNH</sequence>
<organism evidence="2 3">
    <name type="scientific">Vallitalea guaymasensis</name>
    <dbReference type="NCBI Taxonomy" id="1185412"/>
    <lineage>
        <taxon>Bacteria</taxon>
        <taxon>Bacillati</taxon>
        <taxon>Bacillota</taxon>
        <taxon>Clostridia</taxon>
        <taxon>Lachnospirales</taxon>
        <taxon>Vallitaleaceae</taxon>
        <taxon>Vallitalea</taxon>
    </lineage>
</organism>
<name>A0A8J8MB01_9FIRM</name>
<dbReference type="Proteomes" id="UP000677305">
    <property type="component" value="Chromosome"/>
</dbReference>
<gene>
    <name evidence="2" type="ORF">HYG85_12350</name>
</gene>
<feature type="transmembrane region" description="Helical" evidence="1">
    <location>
        <begin position="36"/>
        <end position="54"/>
    </location>
</feature>
<evidence type="ECO:0000313" key="2">
    <source>
        <dbReference type="EMBL" id="QUH29654.1"/>
    </source>
</evidence>
<evidence type="ECO:0008006" key="4">
    <source>
        <dbReference type="Google" id="ProtNLM"/>
    </source>
</evidence>
<feature type="transmembrane region" description="Helical" evidence="1">
    <location>
        <begin position="12"/>
        <end position="30"/>
    </location>
</feature>
<evidence type="ECO:0000256" key="1">
    <source>
        <dbReference type="SAM" id="Phobius"/>
    </source>
</evidence>
<protein>
    <recommendedName>
        <fullName evidence="4">Holin</fullName>
    </recommendedName>
</protein>
<keyword evidence="1" id="KW-0812">Transmembrane</keyword>
<dbReference type="RefSeq" id="WP_113673239.1">
    <property type="nucleotide sequence ID" value="NZ_CP058561.1"/>
</dbReference>
<dbReference type="OrthoDB" id="1935802at2"/>
<accession>A0A8J8MB01</accession>